<dbReference type="Gene3D" id="3.40.50.1820">
    <property type="entry name" value="alpha/beta hydrolase"/>
    <property type="match status" value="1"/>
</dbReference>
<sequence length="530" mass="57241">MYLSIFVGLFGLFQCASSAPTASQAPTATVEAGAVIGTAISTNGTSATVVNRYLGVPFAASPTRFAPPATPTPWSKPYDATNFSFTCPQQFNYPEAARNQSMEFYNLGLQADEGEDCLNLNIWTPATPGRNKTVMVWIYGGGLNFGSNSLTVYDGTSFAANQDVVVVSINYRTNLYGFPGAPQLPFDELNLGFLDQRFALAWIQRNIHAFGGDPAKVTIFGESAGGASVDLLVLTHPKRPPFRAAITESGTAVLYSGLQPKNNPQPWNAMVQAVNCSNASDILACVRAVPQPVLTSTIEHLANEFRPVIDNITVPAHPETLRRSGKIAHVPILTGSNANEGRIFNLPSVNATSAIPYITALFSISDQQAQALASLYPIPSEYISNAYEQISQIQTDFIFTCPAGLQFNGTHAAKIMSPWRYFYNASFANLNFGSVDLGVYHSSEIVSVFGTYPKVGTTRHQVRLSQYMQSAWATFAKNPAKGPGWKGWPNVEVLGSNATGQEAIGYSAPARRVDSKCFAYQPIYKAVGVF</sequence>
<protein>
    <recommendedName>
        <fullName evidence="5">Carboxylic ester hydrolase</fullName>
        <ecNumber evidence="5">3.1.1.-</ecNumber>
    </recommendedName>
</protein>
<dbReference type="EMBL" id="JAPDRK010000021">
    <property type="protein sequence ID" value="KAJ9603768.1"/>
    <property type="molecule type" value="Genomic_DNA"/>
</dbReference>
<name>A0AA38WZ32_9EURO</name>
<evidence type="ECO:0000313" key="7">
    <source>
        <dbReference type="EMBL" id="KAJ9603768.1"/>
    </source>
</evidence>
<evidence type="ECO:0000256" key="1">
    <source>
        <dbReference type="ARBA" id="ARBA00005964"/>
    </source>
</evidence>
<dbReference type="InterPro" id="IPR000997">
    <property type="entry name" value="Cholinesterase"/>
</dbReference>
<dbReference type="InterPro" id="IPR029058">
    <property type="entry name" value="AB_hydrolase_fold"/>
</dbReference>
<feature type="chain" id="PRO_5041483077" description="Carboxylic ester hydrolase" evidence="5">
    <location>
        <begin position="19"/>
        <end position="530"/>
    </location>
</feature>
<comment type="similarity">
    <text evidence="1 5">Belongs to the type-B carboxylesterase/lipase family.</text>
</comment>
<keyword evidence="5" id="KW-0732">Signal</keyword>
<dbReference type="PRINTS" id="PR00878">
    <property type="entry name" value="CHOLNESTRASE"/>
</dbReference>
<organism evidence="7 8">
    <name type="scientific">Cladophialophora chaetospira</name>
    <dbReference type="NCBI Taxonomy" id="386627"/>
    <lineage>
        <taxon>Eukaryota</taxon>
        <taxon>Fungi</taxon>
        <taxon>Dikarya</taxon>
        <taxon>Ascomycota</taxon>
        <taxon>Pezizomycotina</taxon>
        <taxon>Eurotiomycetes</taxon>
        <taxon>Chaetothyriomycetidae</taxon>
        <taxon>Chaetothyriales</taxon>
        <taxon>Herpotrichiellaceae</taxon>
        <taxon>Cladophialophora</taxon>
    </lineage>
</organism>
<evidence type="ECO:0000313" key="8">
    <source>
        <dbReference type="Proteomes" id="UP001172673"/>
    </source>
</evidence>
<keyword evidence="8" id="KW-1185">Reference proteome</keyword>
<feature type="active site" description="Acyl-ester intermediate" evidence="4">
    <location>
        <position position="223"/>
    </location>
</feature>
<dbReference type="GO" id="GO:0004104">
    <property type="term" value="F:cholinesterase activity"/>
    <property type="evidence" value="ECO:0007669"/>
    <property type="project" value="InterPro"/>
</dbReference>
<evidence type="ECO:0000256" key="3">
    <source>
        <dbReference type="ARBA" id="ARBA00023157"/>
    </source>
</evidence>
<dbReference type="InterPro" id="IPR002018">
    <property type="entry name" value="CarbesteraseB"/>
</dbReference>
<evidence type="ECO:0000256" key="4">
    <source>
        <dbReference type="PIRSR" id="PIRSR600997-1"/>
    </source>
</evidence>
<feature type="active site" description="Charge relay system" evidence="4">
    <location>
        <position position="340"/>
    </location>
</feature>
<accession>A0AA38WZ32</accession>
<dbReference type="InterPro" id="IPR019826">
    <property type="entry name" value="Carboxylesterase_B_AS"/>
</dbReference>
<comment type="caution">
    <text evidence="7">The sequence shown here is derived from an EMBL/GenBank/DDBJ whole genome shotgun (WGS) entry which is preliminary data.</text>
</comment>
<feature type="active site" description="Charge relay system" evidence="4">
    <location>
        <position position="441"/>
    </location>
</feature>
<evidence type="ECO:0000259" key="6">
    <source>
        <dbReference type="Pfam" id="PF00135"/>
    </source>
</evidence>
<feature type="signal peptide" evidence="5">
    <location>
        <begin position="1"/>
        <end position="18"/>
    </location>
</feature>
<dbReference type="PANTHER" id="PTHR43918">
    <property type="entry name" value="ACETYLCHOLINESTERASE"/>
    <property type="match status" value="1"/>
</dbReference>
<feature type="domain" description="Carboxylesterase type B" evidence="6">
    <location>
        <begin position="25"/>
        <end position="491"/>
    </location>
</feature>
<evidence type="ECO:0000256" key="5">
    <source>
        <dbReference type="RuleBase" id="RU361235"/>
    </source>
</evidence>
<dbReference type="PANTHER" id="PTHR43918:SF4">
    <property type="entry name" value="CARBOXYLIC ESTER HYDROLASE"/>
    <property type="match status" value="1"/>
</dbReference>
<dbReference type="InterPro" id="IPR050654">
    <property type="entry name" value="AChE-related_enzymes"/>
</dbReference>
<keyword evidence="2 5" id="KW-0378">Hydrolase</keyword>
<dbReference type="PROSITE" id="PS00122">
    <property type="entry name" value="CARBOXYLESTERASE_B_1"/>
    <property type="match status" value="1"/>
</dbReference>
<proteinExistence type="inferred from homology"/>
<keyword evidence="3" id="KW-1015">Disulfide bond</keyword>
<gene>
    <name evidence="7" type="ORF">H2200_011954</name>
</gene>
<reference evidence="7" key="1">
    <citation type="submission" date="2022-10" db="EMBL/GenBank/DDBJ databases">
        <title>Culturing micro-colonial fungi from biological soil crusts in the Mojave desert and describing Neophaeococcomyces mojavensis, and introducing the new genera and species Taxawa tesnikishii.</title>
        <authorList>
            <person name="Kurbessoian T."/>
            <person name="Stajich J.E."/>
        </authorList>
    </citation>
    <scope>NUCLEOTIDE SEQUENCE</scope>
    <source>
        <strain evidence="7">TK_41</strain>
    </source>
</reference>
<dbReference type="Proteomes" id="UP001172673">
    <property type="component" value="Unassembled WGS sequence"/>
</dbReference>
<dbReference type="EC" id="3.1.1.-" evidence="5"/>
<evidence type="ECO:0000256" key="2">
    <source>
        <dbReference type="ARBA" id="ARBA00022801"/>
    </source>
</evidence>
<dbReference type="AlphaFoldDB" id="A0AA38WZ32"/>
<dbReference type="Pfam" id="PF00135">
    <property type="entry name" value="COesterase"/>
    <property type="match status" value="1"/>
</dbReference>
<dbReference type="SUPFAM" id="SSF53474">
    <property type="entry name" value="alpha/beta-Hydrolases"/>
    <property type="match status" value="1"/>
</dbReference>